<dbReference type="InterPro" id="IPR036046">
    <property type="entry name" value="Acylphosphatase-like_dom_sf"/>
</dbReference>
<feature type="domain" description="YrdC-like" evidence="11">
    <location>
        <begin position="207"/>
        <end position="392"/>
    </location>
</feature>
<dbReference type="OrthoDB" id="9808093at2"/>
<feature type="domain" description="Acylphosphatase-like" evidence="10">
    <location>
        <begin position="3"/>
        <end position="99"/>
    </location>
</feature>
<dbReference type="AlphaFoldDB" id="A0A2U3BB60"/>
<dbReference type="UniPathway" id="UPA00335"/>
<dbReference type="Pfam" id="PF00708">
    <property type="entry name" value="Acylphosphatase"/>
    <property type="match status" value="1"/>
</dbReference>
<evidence type="ECO:0000313" key="13">
    <source>
        <dbReference type="Proteomes" id="UP000245362"/>
    </source>
</evidence>
<feature type="active site" evidence="9">
    <location>
        <position position="36"/>
    </location>
</feature>
<dbReference type="InterPro" id="IPR055128">
    <property type="entry name" value="HypF_C_2"/>
</dbReference>
<comment type="caution">
    <text evidence="12">The sequence shown here is derived from an EMBL/GenBank/DDBJ whole genome shotgun (WGS) entry which is preliminary data.</text>
</comment>
<comment type="pathway">
    <text evidence="1 8">Protein modification; [NiFe] hydrogenase maturation.</text>
</comment>
<accession>A0A2U3BB60</accession>
<keyword evidence="5" id="KW-0863">Zinc-finger</keyword>
<dbReference type="SUPFAM" id="SSF55821">
    <property type="entry name" value="YrdC/RibB"/>
    <property type="match status" value="1"/>
</dbReference>
<gene>
    <name evidence="12" type="primary">hypF</name>
    <name evidence="12" type="ORF">DI392_07135</name>
</gene>
<keyword evidence="12" id="KW-0808">Transferase</keyword>
<dbReference type="SUPFAM" id="SSF54975">
    <property type="entry name" value="Acylphosphatase/BLUF domain-like"/>
    <property type="match status" value="1"/>
</dbReference>
<dbReference type="PANTHER" id="PTHR42959">
    <property type="entry name" value="CARBAMOYLTRANSFERASE"/>
    <property type="match status" value="1"/>
</dbReference>
<dbReference type="Pfam" id="PF17788">
    <property type="entry name" value="HypF_C"/>
    <property type="match status" value="1"/>
</dbReference>
<dbReference type="NCBIfam" id="TIGR00143">
    <property type="entry name" value="hypF"/>
    <property type="match status" value="1"/>
</dbReference>
<dbReference type="InterPro" id="IPR001792">
    <property type="entry name" value="Acylphosphatase-like_dom"/>
</dbReference>
<protein>
    <recommendedName>
        <fullName evidence="8">Carbamoyltransferase HypF</fullName>
        <ecNumber evidence="8">6.2.-.-</ecNumber>
    </recommendedName>
</protein>
<comment type="catalytic activity">
    <reaction evidence="9">
        <text>an acyl phosphate + H2O = a carboxylate + phosphate + H(+)</text>
        <dbReference type="Rhea" id="RHEA:14965"/>
        <dbReference type="ChEBI" id="CHEBI:15377"/>
        <dbReference type="ChEBI" id="CHEBI:15378"/>
        <dbReference type="ChEBI" id="CHEBI:29067"/>
        <dbReference type="ChEBI" id="CHEBI:43474"/>
        <dbReference type="ChEBI" id="CHEBI:59918"/>
        <dbReference type="EC" id="3.6.1.7"/>
    </reaction>
</comment>
<dbReference type="PIRSF" id="PIRSF006256">
    <property type="entry name" value="CMPcnvr_hdrg_mat"/>
    <property type="match status" value="1"/>
</dbReference>
<dbReference type="Pfam" id="PF07503">
    <property type="entry name" value="zf-HYPF"/>
    <property type="match status" value="2"/>
</dbReference>
<name>A0A2U3BB60_9VIBR</name>
<evidence type="ECO:0000313" key="12">
    <source>
        <dbReference type="EMBL" id="PWI33965.1"/>
    </source>
</evidence>
<dbReference type="EMBL" id="QFWT01000003">
    <property type="protein sequence ID" value="PWI33965.1"/>
    <property type="molecule type" value="Genomic_DNA"/>
</dbReference>
<sequence length="774" mass="85548">MKGIEIRVKGKVQGVGFRPFVWQLAHQLNLTGEVLNDGEGVLIRLASPLDDREPYDTQALQHQFQTRLCQQLPPLARIDSLSVSDFHWQRPPEHFEISPSVSNNVDTEIVPDAATCSDCLQELTQPRNRRYQYPFINCTHCGPRFTIIQALPYDRPNTVMRDFPLCPDCTEEYKNPADRRYHAQPVACDTCGPRVWITDNKGTVQSGHWLELAASALQRGEILAIKSIGGFHLACNASNAEAVQTLRNRKQRQHKPFAVMVADSATAEEYARISQAERDMLASRIAPIVLLKKKDAACLADNIAPGLTEIGIMLPSNPLQHLLITACDYPLVMTSANASGYPPAIDNTAALTSLNTMADWFVMHNRDIVQRCDDSLLRVNYGKTEVLRRSRGLVPDALALPDGFPDVDGFLAYGGDLKNAFAVGKGHKIIVSQYLGDLANVRVQKQHLQTIKHYLSLYHINVHHHVTDLHSGYFSYQFASQHCDKPSGYQLTRVQHHHAHVASCLIEHGWAPKQGKVLALALDGLGLGNDNTFWGGELLIADYHTFRQIGGLPAVTMLGGDSVAKEPWRSFYSHIRTFAPDISDAELETLLPGKPIHQLDMAFARQVNCHSVRSAGRLFDAVAYSLGITAGEERMEYEGQAACLLEALALQCEEAKPSPELHIPSNGLTLDLPGFWQQWLKHDGSPAEKARLFHDAFAQALADIVTKAQGVHRLNHLVLTGGVFHNTLLTSLVKAKLPDTRILQHHKYSCGDGGLALGQLAVAACQASQRSQDA</sequence>
<dbReference type="GO" id="GO:0051604">
    <property type="term" value="P:protein maturation"/>
    <property type="evidence" value="ECO:0007669"/>
    <property type="project" value="TreeGrafter"/>
</dbReference>
<feature type="active site" evidence="9">
    <location>
        <position position="18"/>
    </location>
</feature>
<dbReference type="PROSITE" id="PS00150">
    <property type="entry name" value="ACYLPHOSPHATASE_1"/>
    <property type="match status" value="1"/>
</dbReference>
<dbReference type="InterPro" id="IPR051060">
    <property type="entry name" value="Carbamoyltrans_HypF-like"/>
</dbReference>
<dbReference type="GO" id="GO:0003725">
    <property type="term" value="F:double-stranded RNA binding"/>
    <property type="evidence" value="ECO:0007669"/>
    <property type="project" value="InterPro"/>
</dbReference>
<reference evidence="12 13" key="1">
    <citation type="submission" date="2018-05" db="EMBL/GenBank/DDBJ databases">
        <title>Vibrio limimaris sp. nov., isolated from marine sediment.</title>
        <authorList>
            <person name="Li C.-M."/>
        </authorList>
    </citation>
    <scope>NUCLEOTIDE SEQUENCE [LARGE SCALE GENOMIC DNA]</scope>
    <source>
        <strain evidence="12 13">E4404</strain>
    </source>
</reference>
<evidence type="ECO:0000256" key="3">
    <source>
        <dbReference type="ARBA" id="ARBA00022598"/>
    </source>
</evidence>
<organism evidence="12 13">
    <name type="scientific">Vibrio albus</name>
    <dbReference type="NCBI Taxonomy" id="2200953"/>
    <lineage>
        <taxon>Bacteria</taxon>
        <taxon>Pseudomonadati</taxon>
        <taxon>Pseudomonadota</taxon>
        <taxon>Gammaproteobacteria</taxon>
        <taxon>Vibrionales</taxon>
        <taxon>Vibrionaceae</taxon>
        <taxon>Vibrio</taxon>
    </lineage>
</organism>
<dbReference type="PROSITE" id="PS51160">
    <property type="entry name" value="ACYLPHOSPHATASE_3"/>
    <property type="match status" value="1"/>
</dbReference>
<dbReference type="InterPro" id="IPR004421">
    <property type="entry name" value="Carbamoyltransferase_HypF"/>
</dbReference>
<keyword evidence="6" id="KW-0862">Zinc</keyword>
<comment type="catalytic activity">
    <reaction evidence="7 8">
        <text>C-terminal L-cysteinyl-[HypE protein] + carbamoyl phosphate + ATP + H2O = C-terminal S-carboxamide-L-cysteinyl-[HypE protein] + AMP + phosphate + diphosphate + H(+)</text>
        <dbReference type="Rhea" id="RHEA:55636"/>
        <dbReference type="Rhea" id="RHEA-COMP:14247"/>
        <dbReference type="Rhea" id="RHEA-COMP:14392"/>
        <dbReference type="ChEBI" id="CHEBI:15377"/>
        <dbReference type="ChEBI" id="CHEBI:15378"/>
        <dbReference type="ChEBI" id="CHEBI:30616"/>
        <dbReference type="ChEBI" id="CHEBI:33019"/>
        <dbReference type="ChEBI" id="CHEBI:43474"/>
        <dbReference type="ChEBI" id="CHEBI:58228"/>
        <dbReference type="ChEBI" id="CHEBI:76913"/>
        <dbReference type="ChEBI" id="CHEBI:139126"/>
        <dbReference type="ChEBI" id="CHEBI:456215"/>
    </reaction>
</comment>
<dbReference type="InterPro" id="IPR017945">
    <property type="entry name" value="DHBP_synth_RibB-like_a/b_dom"/>
</dbReference>
<dbReference type="GO" id="GO:0016874">
    <property type="term" value="F:ligase activity"/>
    <property type="evidence" value="ECO:0007669"/>
    <property type="project" value="UniProtKB-UniRule"/>
</dbReference>
<evidence type="ECO:0000256" key="1">
    <source>
        <dbReference type="ARBA" id="ARBA00004711"/>
    </source>
</evidence>
<dbReference type="InterPro" id="IPR017968">
    <property type="entry name" value="Acylphosphatase_CS"/>
</dbReference>
<keyword evidence="3" id="KW-0436">Ligase</keyword>
<comment type="similarity">
    <text evidence="2 8">Belongs to the carbamoyltransferase HypF family.</text>
</comment>
<keyword evidence="4" id="KW-0479">Metal-binding</keyword>
<evidence type="ECO:0000256" key="5">
    <source>
        <dbReference type="ARBA" id="ARBA00022771"/>
    </source>
</evidence>
<keyword evidence="13" id="KW-1185">Reference proteome</keyword>
<proteinExistence type="inferred from homology"/>
<dbReference type="Gene3D" id="3.30.110.120">
    <property type="match status" value="1"/>
</dbReference>
<dbReference type="Gene3D" id="3.30.420.360">
    <property type="match status" value="1"/>
</dbReference>
<dbReference type="PANTHER" id="PTHR42959:SF1">
    <property type="entry name" value="CARBAMOYLTRANSFERASE HYPF"/>
    <property type="match status" value="1"/>
</dbReference>
<dbReference type="InterPro" id="IPR011125">
    <property type="entry name" value="Znf_HypF"/>
</dbReference>
<keyword evidence="9" id="KW-0378">Hydrolase</keyword>
<dbReference type="Pfam" id="PF01300">
    <property type="entry name" value="Sua5_yciO_yrdC"/>
    <property type="match status" value="1"/>
</dbReference>
<evidence type="ECO:0000259" key="10">
    <source>
        <dbReference type="PROSITE" id="PS51160"/>
    </source>
</evidence>
<dbReference type="Pfam" id="PF22521">
    <property type="entry name" value="HypF_C_2"/>
    <property type="match status" value="1"/>
</dbReference>
<dbReference type="InterPro" id="IPR041440">
    <property type="entry name" value="HypF_C"/>
</dbReference>
<dbReference type="Gene3D" id="3.90.870.50">
    <property type="match status" value="1"/>
</dbReference>
<dbReference type="InterPro" id="IPR006070">
    <property type="entry name" value="Sua5-like_dom"/>
</dbReference>
<dbReference type="PROSITE" id="PS51163">
    <property type="entry name" value="YRDC"/>
    <property type="match status" value="1"/>
</dbReference>
<evidence type="ECO:0000256" key="9">
    <source>
        <dbReference type="PROSITE-ProRule" id="PRU00520"/>
    </source>
</evidence>
<evidence type="ECO:0000256" key="6">
    <source>
        <dbReference type="ARBA" id="ARBA00022833"/>
    </source>
</evidence>
<comment type="function">
    <text evidence="8">Involved in the maturation of [NiFe] hydrogenases. Along with HypE, it catalyzes the synthesis of the CN ligands of the active site iron of [NiFe]-hydrogenases. HypF functions as a carbamoyl transferase using carbamoylphosphate as a substrate and transferring the carboxamido moiety in an ATP-dependent reaction to the thiolate of the C-terminal cysteine of HypE yielding a protein-S-carboxamide.</text>
</comment>
<evidence type="ECO:0000256" key="2">
    <source>
        <dbReference type="ARBA" id="ARBA00008097"/>
    </source>
</evidence>
<evidence type="ECO:0000256" key="7">
    <source>
        <dbReference type="ARBA" id="ARBA00048220"/>
    </source>
</evidence>
<dbReference type="GO" id="GO:0003998">
    <property type="term" value="F:acylphosphatase activity"/>
    <property type="evidence" value="ECO:0007669"/>
    <property type="project" value="UniProtKB-EC"/>
</dbReference>
<dbReference type="EC" id="6.2.-.-" evidence="8"/>
<dbReference type="Gene3D" id="3.30.420.40">
    <property type="match status" value="1"/>
</dbReference>
<evidence type="ECO:0000256" key="4">
    <source>
        <dbReference type="ARBA" id="ARBA00022723"/>
    </source>
</evidence>
<dbReference type="GO" id="GO:0008270">
    <property type="term" value="F:zinc ion binding"/>
    <property type="evidence" value="ECO:0007669"/>
    <property type="project" value="UniProtKB-KW"/>
</dbReference>
<dbReference type="RefSeq" id="WP_109319217.1">
    <property type="nucleotide sequence ID" value="NZ_QFWT01000003.1"/>
</dbReference>
<dbReference type="GO" id="GO:0016743">
    <property type="term" value="F:carboxyl- or carbamoyltransferase activity"/>
    <property type="evidence" value="ECO:0007669"/>
    <property type="project" value="UniProtKB-UniRule"/>
</dbReference>
<evidence type="ECO:0000259" key="11">
    <source>
        <dbReference type="PROSITE" id="PS51163"/>
    </source>
</evidence>
<dbReference type="Proteomes" id="UP000245362">
    <property type="component" value="Unassembled WGS sequence"/>
</dbReference>
<evidence type="ECO:0000256" key="8">
    <source>
        <dbReference type="PIRNR" id="PIRNR006256"/>
    </source>
</evidence>